<keyword evidence="1" id="KW-0812">Transmembrane</keyword>
<dbReference type="AlphaFoldDB" id="A0A937X6M8"/>
<evidence type="ECO:0000313" key="2">
    <source>
        <dbReference type="EMBL" id="MBM3276328.1"/>
    </source>
</evidence>
<keyword evidence="1" id="KW-1133">Transmembrane helix</keyword>
<gene>
    <name evidence="2" type="ORF">FJZ00_14335</name>
</gene>
<comment type="caution">
    <text evidence="2">The sequence shown here is derived from an EMBL/GenBank/DDBJ whole genome shotgun (WGS) entry which is preliminary data.</text>
</comment>
<feature type="transmembrane region" description="Helical" evidence="1">
    <location>
        <begin position="202"/>
        <end position="221"/>
    </location>
</feature>
<evidence type="ECO:0000313" key="3">
    <source>
        <dbReference type="Proteomes" id="UP000703893"/>
    </source>
</evidence>
<keyword evidence="1" id="KW-0472">Membrane</keyword>
<feature type="transmembrane region" description="Helical" evidence="1">
    <location>
        <begin position="233"/>
        <end position="253"/>
    </location>
</feature>
<accession>A0A937X6M8</accession>
<protein>
    <submittedName>
        <fullName evidence="2">Uncharacterized protein</fullName>
    </submittedName>
</protein>
<name>A0A937X6M8_9BACT</name>
<feature type="transmembrane region" description="Helical" evidence="1">
    <location>
        <begin position="146"/>
        <end position="166"/>
    </location>
</feature>
<feature type="transmembrane region" description="Helical" evidence="1">
    <location>
        <begin position="173"/>
        <end position="190"/>
    </location>
</feature>
<feature type="non-terminal residue" evidence="2">
    <location>
        <position position="461"/>
    </location>
</feature>
<feature type="transmembrane region" description="Helical" evidence="1">
    <location>
        <begin position="339"/>
        <end position="359"/>
    </location>
</feature>
<feature type="transmembrane region" description="Helical" evidence="1">
    <location>
        <begin position="273"/>
        <end position="296"/>
    </location>
</feature>
<sequence length="461" mass="49720">MIAEEVRPSATAPQTHARGMTGWRAACWLLAGAILAIQLWAFGSTFVLVGKPFAGFRFEPTLTVSTVGLASWPGYAAHLVQQERILAVEGKKAVGAAQLWETIRSVPAGTPIRYKVEPEVPDASHPVREVSVPTAEWTWWDLAANIMPSAVVALFFWIIGVAGFALRPENAAARVHLFFTCAMAAYFAMGVDYDFRADLGRFYPLSIYLLAATAIHLGLTFPGRARVLAKWPALLWANYGVFLAIGLAAAVVYQPLARPSFPAFDTYMVLYWQGISVALLLGVLVLLGALIGRVARPPTYQAGQQAKIALFGATAAFLPMAAFWAVPTIMKADPQATTILANSSLLFFLCFPAAVGYAIVRTKLFDIDLIIRRTLQYAFLVAVLGFGYFAISVGLGYALQTVLPRGAGEITNAVAAAAVAFAFAPLSHRTQAFLDKVFARGAYDPTLVLIEFGVAARHATE</sequence>
<dbReference type="EMBL" id="VGJX01000972">
    <property type="protein sequence ID" value="MBM3276328.1"/>
    <property type="molecule type" value="Genomic_DNA"/>
</dbReference>
<feature type="transmembrane region" description="Helical" evidence="1">
    <location>
        <begin position="410"/>
        <end position="426"/>
    </location>
</feature>
<feature type="transmembrane region" description="Helical" evidence="1">
    <location>
        <begin position="308"/>
        <end position="327"/>
    </location>
</feature>
<dbReference type="Proteomes" id="UP000703893">
    <property type="component" value="Unassembled WGS sequence"/>
</dbReference>
<organism evidence="2 3">
    <name type="scientific">Candidatus Tanganyikabacteria bacterium</name>
    <dbReference type="NCBI Taxonomy" id="2961651"/>
    <lineage>
        <taxon>Bacteria</taxon>
        <taxon>Bacillati</taxon>
        <taxon>Candidatus Sericytochromatia</taxon>
        <taxon>Candidatus Tanganyikabacteria</taxon>
    </lineage>
</organism>
<proteinExistence type="predicted"/>
<feature type="transmembrane region" description="Helical" evidence="1">
    <location>
        <begin position="26"/>
        <end position="49"/>
    </location>
</feature>
<reference evidence="2 3" key="1">
    <citation type="submission" date="2019-03" db="EMBL/GenBank/DDBJ databases">
        <title>Lake Tanganyika Metagenome-Assembled Genomes (MAGs).</title>
        <authorList>
            <person name="Tran P."/>
        </authorList>
    </citation>
    <scope>NUCLEOTIDE SEQUENCE [LARGE SCALE GENOMIC DNA]</scope>
    <source>
        <strain evidence="2">K_DeepCast_65m_m2_236</strain>
    </source>
</reference>
<feature type="transmembrane region" description="Helical" evidence="1">
    <location>
        <begin position="379"/>
        <end position="398"/>
    </location>
</feature>
<evidence type="ECO:0000256" key="1">
    <source>
        <dbReference type="SAM" id="Phobius"/>
    </source>
</evidence>